<dbReference type="VEuPathDB" id="MicrosporidiaDB:EDEG_00562"/>
<accession>J9D0X6</accession>
<sequence>MSNCAVVLGNNNIYTKIGFYIANHFLKKKIDVFYTDQIVSTDFSREYNYFLNNGGTLLQSSEKKYDCCIYFSKSVCKKVLATKNYILNGVPKTIPMIENPIFLCIGFPYFEILKYNCSAIILKCGFSQNIYDLFNLII</sequence>
<proteinExistence type="predicted"/>
<gene>
    <name evidence="2" type="ORF">EDEG_00562</name>
</gene>
<dbReference type="InParanoid" id="J9D0X6"/>
<evidence type="ECO:0000313" key="3">
    <source>
        <dbReference type="Proteomes" id="UP000003163"/>
    </source>
</evidence>
<evidence type="ECO:0000313" key="2">
    <source>
        <dbReference type="EMBL" id="EJW01229.1"/>
    </source>
</evidence>
<dbReference type="AlphaFoldDB" id="J9D0X6"/>
<dbReference type="HOGENOM" id="CLU_1855253_0_0_1"/>
<feature type="domain" description="DUF5096" evidence="1">
    <location>
        <begin position="2"/>
        <end position="136"/>
    </location>
</feature>
<organism evidence="2 3">
    <name type="scientific">Edhazardia aedis (strain USNM 41457)</name>
    <name type="common">Microsporidian parasite</name>
    <dbReference type="NCBI Taxonomy" id="1003232"/>
    <lineage>
        <taxon>Eukaryota</taxon>
        <taxon>Fungi</taxon>
        <taxon>Fungi incertae sedis</taxon>
        <taxon>Microsporidia</taxon>
        <taxon>Edhazardia</taxon>
    </lineage>
</organism>
<reference evidence="3" key="2">
    <citation type="submission" date="2015-07" db="EMBL/GenBank/DDBJ databases">
        <title>Contrasting host-pathogen interactions and genome evolution in two generalist and specialist microsporidian pathogens of mosquitoes.</title>
        <authorList>
            <consortium name="The Broad Institute Genomics Platform"/>
            <consortium name="The Broad Institute Genome Sequencing Center for Infectious Disease"/>
            <person name="Cuomo C.A."/>
            <person name="Sanscrainte N.D."/>
            <person name="Goldberg J.M."/>
            <person name="Heiman D."/>
            <person name="Young S."/>
            <person name="Zeng Q."/>
            <person name="Becnel J.J."/>
            <person name="Birren B.W."/>
        </authorList>
    </citation>
    <scope>NUCLEOTIDE SEQUENCE [LARGE SCALE GENOMIC DNA]</scope>
    <source>
        <strain evidence="3">USNM 41457</strain>
    </source>
</reference>
<dbReference type="EMBL" id="AFBI03000006">
    <property type="protein sequence ID" value="EJW01229.1"/>
    <property type="molecule type" value="Genomic_DNA"/>
</dbReference>
<dbReference type="InterPro" id="IPR031512">
    <property type="entry name" value="DUF5096"/>
</dbReference>
<dbReference type="Pfam" id="PF17019">
    <property type="entry name" value="DUF5096"/>
    <property type="match status" value="1"/>
</dbReference>
<keyword evidence="3" id="KW-1185">Reference proteome</keyword>
<dbReference type="Proteomes" id="UP000003163">
    <property type="component" value="Unassembled WGS sequence"/>
</dbReference>
<evidence type="ECO:0000259" key="1">
    <source>
        <dbReference type="Pfam" id="PF17019"/>
    </source>
</evidence>
<comment type="caution">
    <text evidence="2">The sequence shown here is derived from an EMBL/GenBank/DDBJ whole genome shotgun (WGS) entry which is preliminary data.</text>
</comment>
<reference evidence="2 3" key="1">
    <citation type="submission" date="2011-08" db="EMBL/GenBank/DDBJ databases">
        <authorList>
            <person name="Liu Z.J."/>
            <person name="Shi F.L."/>
            <person name="Lu J.Q."/>
            <person name="Li M."/>
            <person name="Wang Z.L."/>
        </authorList>
    </citation>
    <scope>NUCLEOTIDE SEQUENCE [LARGE SCALE GENOMIC DNA]</scope>
    <source>
        <strain evidence="2 3">USNM 41457</strain>
    </source>
</reference>
<name>J9D0X6_EDHAE</name>
<protein>
    <recommendedName>
        <fullName evidence="1">DUF5096 domain-containing protein</fullName>
    </recommendedName>
</protein>